<evidence type="ECO:0000259" key="6">
    <source>
        <dbReference type="PROSITE" id="PS50977"/>
    </source>
</evidence>
<keyword evidence="3 5" id="KW-0238">DNA-binding</keyword>
<protein>
    <submittedName>
        <fullName evidence="7">TetR family transcriptional regulator C-terminal domain-containing protein</fullName>
    </submittedName>
</protein>
<dbReference type="GO" id="GO:0000976">
    <property type="term" value="F:transcription cis-regulatory region binding"/>
    <property type="evidence" value="ECO:0007669"/>
    <property type="project" value="TreeGrafter"/>
</dbReference>
<name>A0AAW9RQW2_9HYPH</name>
<dbReference type="EMBL" id="JAZHOF010000004">
    <property type="protein sequence ID" value="MEJ8572191.1"/>
    <property type="molecule type" value="Genomic_DNA"/>
</dbReference>
<dbReference type="SUPFAM" id="SSF48498">
    <property type="entry name" value="Tetracyclin repressor-like, C-terminal domain"/>
    <property type="match status" value="1"/>
</dbReference>
<dbReference type="PROSITE" id="PS50977">
    <property type="entry name" value="HTH_TETR_2"/>
    <property type="match status" value="1"/>
</dbReference>
<dbReference type="InterPro" id="IPR001647">
    <property type="entry name" value="HTH_TetR"/>
</dbReference>
<keyword evidence="1" id="KW-0678">Repressor</keyword>
<dbReference type="AlphaFoldDB" id="A0AAW9RQW2"/>
<dbReference type="InterPro" id="IPR036271">
    <property type="entry name" value="Tet_transcr_reg_TetR-rel_C_sf"/>
</dbReference>
<evidence type="ECO:0000256" key="3">
    <source>
        <dbReference type="ARBA" id="ARBA00023125"/>
    </source>
</evidence>
<dbReference type="GO" id="GO:0003700">
    <property type="term" value="F:DNA-binding transcription factor activity"/>
    <property type="evidence" value="ECO:0007669"/>
    <property type="project" value="TreeGrafter"/>
</dbReference>
<dbReference type="RefSeq" id="WP_340329884.1">
    <property type="nucleotide sequence ID" value="NZ_JAZHOF010000004.1"/>
</dbReference>
<keyword evidence="4" id="KW-0804">Transcription</keyword>
<dbReference type="Pfam" id="PF00440">
    <property type="entry name" value="TetR_N"/>
    <property type="match status" value="1"/>
</dbReference>
<dbReference type="Gene3D" id="1.10.357.10">
    <property type="entry name" value="Tetracycline Repressor, domain 2"/>
    <property type="match status" value="1"/>
</dbReference>
<comment type="caution">
    <text evidence="7">The sequence shown here is derived from an EMBL/GenBank/DDBJ whole genome shotgun (WGS) entry which is preliminary data.</text>
</comment>
<proteinExistence type="predicted"/>
<reference evidence="7 8" key="1">
    <citation type="submission" date="2024-02" db="EMBL/GenBank/DDBJ databases">
        <title>Genome analysis and characterization of Microbaculum marinisediminis sp. nov., isolated from marine sediment.</title>
        <authorList>
            <person name="Du Z.-J."/>
            <person name="Ye Y.-Q."/>
            <person name="Zhang Z.-R."/>
            <person name="Yuan S.-M."/>
            <person name="Zhang X.-Y."/>
        </authorList>
    </citation>
    <scope>NUCLEOTIDE SEQUENCE [LARGE SCALE GENOMIC DNA]</scope>
    <source>
        <strain evidence="7 8">SDUM1044001</strain>
    </source>
</reference>
<evidence type="ECO:0000256" key="1">
    <source>
        <dbReference type="ARBA" id="ARBA00022491"/>
    </source>
</evidence>
<organism evidence="7 8">
    <name type="scientific">Microbaculum marinum</name>
    <dbReference type="NCBI Taxonomy" id="1764581"/>
    <lineage>
        <taxon>Bacteria</taxon>
        <taxon>Pseudomonadati</taxon>
        <taxon>Pseudomonadota</taxon>
        <taxon>Alphaproteobacteria</taxon>
        <taxon>Hyphomicrobiales</taxon>
        <taxon>Tepidamorphaceae</taxon>
        <taxon>Microbaculum</taxon>
    </lineage>
</organism>
<dbReference type="InterPro" id="IPR050109">
    <property type="entry name" value="HTH-type_TetR-like_transc_reg"/>
</dbReference>
<keyword evidence="2" id="KW-0805">Transcription regulation</keyword>
<feature type="domain" description="HTH tetR-type" evidence="6">
    <location>
        <begin position="14"/>
        <end position="74"/>
    </location>
</feature>
<evidence type="ECO:0000256" key="4">
    <source>
        <dbReference type="ARBA" id="ARBA00023163"/>
    </source>
</evidence>
<feature type="DNA-binding region" description="H-T-H motif" evidence="5">
    <location>
        <begin position="37"/>
        <end position="56"/>
    </location>
</feature>
<dbReference type="InterPro" id="IPR039538">
    <property type="entry name" value="BetI_C"/>
</dbReference>
<dbReference type="Proteomes" id="UP001378188">
    <property type="component" value="Unassembled WGS sequence"/>
</dbReference>
<dbReference type="SUPFAM" id="SSF46689">
    <property type="entry name" value="Homeodomain-like"/>
    <property type="match status" value="1"/>
</dbReference>
<evidence type="ECO:0000256" key="2">
    <source>
        <dbReference type="ARBA" id="ARBA00023015"/>
    </source>
</evidence>
<gene>
    <name evidence="7" type="ORF">V3328_11945</name>
</gene>
<keyword evidence="8" id="KW-1185">Reference proteome</keyword>
<dbReference type="PRINTS" id="PR00455">
    <property type="entry name" value="HTHTETR"/>
</dbReference>
<evidence type="ECO:0000313" key="7">
    <source>
        <dbReference type="EMBL" id="MEJ8572191.1"/>
    </source>
</evidence>
<evidence type="ECO:0000256" key="5">
    <source>
        <dbReference type="PROSITE-ProRule" id="PRU00335"/>
    </source>
</evidence>
<evidence type="ECO:0000313" key="8">
    <source>
        <dbReference type="Proteomes" id="UP001378188"/>
    </source>
</evidence>
<accession>A0AAW9RQW2</accession>
<dbReference type="InterPro" id="IPR009057">
    <property type="entry name" value="Homeodomain-like_sf"/>
</dbReference>
<dbReference type="PANTHER" id="PTHR30055:SF234">
    <property type="entry name" value="HTH-TYPE TRANSCRIPTIONAL REGULATOR BETI"/>
    <property type="match status" value="1"/>
</dbReference>
<dbReference type="PANTHER" id="PTHR30055">
    <property type="entry name" value="HTH-TYPE TRANSCRIPTIONAL REGULATOR RUTR"/>
    <property type="match status" value="1"/>
</dbReference>
<sequence length="224" mass="24669">MVDRAERSKWVSKDARRRDIVAAAIDSVARVGFADTTLATVAREAGMSQANLLFHFKSKDALLVETLRHVSAEFAETWQSALAKAGTDPLARLLALVGASFSPKVCNRKSIAVWHAFYGEAKSRPQYLKICGANDHERYEATTQACRDLLLAEGKPPDGASDMARMIEGLIDGLWVDILISPDMANRFEAQRIVLLQLRILVPDRAADIDAWEAANARRRAPAP</sequence>
<dbReference type="Pfam" id="PF13977">
    <property type="entry name" value="TetR_C_6"/>
    <property type="match status" value="1"/>
</dbReference>